<feature type="binding site" evidence="9">
    <location>
        <position position="100"/>
    </location>
    <ligand>
        <name>FAD</name>
        <dbReference type="ChEBI" id="CHEBI:57692"/>
    </ligand>
</feature>
<evidence type="ECO:0000256" key="4">
    <source>
        <dbReference type="ARBA" id="ARBA00022827"/>
    </source>
</evidence>
<comment type="cofactor">
    <cofactor evidence="1 8 9">
        <name>FAD</name>
        <dbReference type="ChEBI" id="CHEBI:57692"/>
    </cofactor>
</comment>
<feature type="binding site" evidence="10">
    <location>
        <position position="235"/>
    </location>
    <ligand>
        <name>NADP(+)</name>
        <dbReference type="ChEBI" id="CHEBI:58349"/>
    </ligand>
</feature>
<comment type="similarity">
    <text evidence="2 8">Belongs to the ferredoxin--NADP reductase type 1 family.</text>
</comment>
<dbReference type="SUPFAM" id="SSF51971">
    <property type="entry name" value="Nucleotide-binding domain"/>
    <property type="match status" value="1"/>
</dbReference>
<keyword evidence="12" id="KW-1185">Reference proteome</keyword>
<dbReference type="Gene3D" id="3.40.50.720">
    <property type="entry name" value="NAD(P)-binding Rossmann-like Domain"/>
    <property type="match status" value="1"/>
</dbReference>
<feature type="binding site" evidence="9">
    <location>
        <position position="56"/>
    </location>
    <ligand>
        <name>FAD</name>
        <dbReference type="ChEBI" id="CHEBI:57692"/>
    </ligand>
</feature>
<dbReference type="GO" id="GO:0005739">
    <property type="term" value="C:mitochondrion"/>
    <property type="evidence" value="ECO:0007669"/>
    <property type="project" value="UniProtKB-SubCell"/>
</dbReference>
<evidence type="ECO:0000256" key="1">
    <source>
        <dbReference type="ARBA" id="ARBA00001974"/>
    </source>
</evidence>
<gene>
    <name evidence="11" type="primary">ARH1_2</name>
    <name evidence="11" type="ORF">GRS66_006168</name>
</gene>
<evidence type="ECO:0000256" key="2">
    <source>
        <dbReference type="ARBA" id="ARBA00008312"/>
    </source>
</evidence>
<comment type="subcellular location">
    <subcellularLocation>
        <location evidence="8">Mitochondrion</location>
    </subcellularLocation>
</comment>
<keyword evidence="5 8" id="KW-0521">NADP</keyword>
<evidence type="ECO:0000256" key="8">
    <source>
        <dbReference type="PIRNR" id="PIRNR000362"/>
    </source>
</evidence>
<evidence type="ECO:0000313" key="12">
    <source>
        <dbReference type="Proteomes" id="UP000501346"/>
    </source>
</evidence>
<dbReference type="Gene3D" id="3.50.50.60">
    <property type="entry name" value="FAD/NAD(P)-binding domain"/>
    <property type="match status" value="1"/>
</dbReference>
<dbReference type="PIRSF" id="PIRSF000362">
    <property type="entry name" value="FNR"/>
    <property type="match status" value="1"/>
</dbReference>
<evidence type="ECO:0000256" key="3">
    <source>
        <dbReference type="ARBA" id="ARBA00022630"/>
    </source>
</evidence>
<dbReference type="InterPro" id="IPR055275">
    <property type="entry name" value="Ferredox_Rdtase"/>
</dbReference>
<keyword evidence="3 8" id="KW-0285">Flavoprotein</keyword>
<evidence type="ECO:0000256" key="10">
    <source>
        <dbReference type="PIRSR" id="PIRSR000362-2"/>
    </source>
</evidence>
<dbReference type="InterPro" id="IPR021163">
    <property type="entry name" value="Ferredox_Rdtase_adrenod"/>
</dbReference>
<feature type="binding site" evidence="10">
    <location>
        <begin position="177"/>
        <end position="180"/>
    </location>
    <ligand>
        <name>NADP(+)</name>
        <dbReference type="ChEBI" id="CHEBI:58349"/>
    </ligand>
</feature>
<keyword evidence="8" id="KW-0496">Mitochondrion</keyword>
<dbReference type="EMBL" id="CP048999">
    <property type="protein sequence ID" value="QID83693.1"/>
    <property type="molecule type" value="Genomic_DNA"/>
</dbReference>
<keyword evidence="4 8" id="KW-0274">FAD</keyword>
<evidence type="ECO:0000256" key="5">
    <source>
        <dbReference type="ARBA" id="ARBA00022857"/>
    </source>
</evidence>
<feature type="binding site" evidence="9">
    <location>
        <begin position="414"/>
        <end position="416"/>
    </location>
    <ligand>
        <name>FAD</name>
        <dbReference type="ChEBI" id="CHEBI:57692"/>
    </ligand>
</feature>
<dbReference type="EC" id="1.18.1.6" evidence="8"/>
<feature type="binding site" evidence="10">
    <location>
        <position position="414"/>
    </location>
    <ligand>
        <name>NADP(+)</name>
        <dbReference type="ChEBI" id="CHEBI:58349"/>
    </ligand>
</feature>
<dbReference type="Pfam" id="PF13450">
    <property type="entry name" value="NAD_binding_8"/>
    <property type="match status" value="1"/>
</dbReference>
<dbReference type="AlphaFoldDB" id="A0A6C1E483"/>
<protein>
    <recommendedName>
        <fullName evidence="8">NADPH:adrenodoxin oxidoreductase, mitochondrial</fullName>
        <ecNumber evidence="8">1.18.1.6</ecNumber>
    </recommendedName>
</protein>
<evidence type="ECO:0000256" key="9">
    <source>
        <dbReference type="PIRSR" id="PIRSR000362-1"/>
    </source>
</evidence>
<proteinExistence type="inferred from homology"/>
<name>A0A6C1E483_SACPS</name>
<feature type="binding site" evidence="9">
    <location>
        <position position="407"/>
    </location>
    <ligand>
        <name>FAD</name>
        <dbReference type="ChEBI" id="CHEBI:57692"/>
    </ligand>
</feature>
<evidence type="ECO:0000256" key="7">
    <source>
        <dbReference type="ARBA" id="ARBA00048933"/>
    </source>
</evidence>
<accession>A0A6C1E483</accession>
<feature type="binding site" evidence="9">
    <location>
        <position position="48"/>
    </location>
    <ligand>
        <name>FAD</name>
        <dbReference type="ChEBI" id="CHEBI:57692"/>
    </ligand>
</feature>
<comment type="catalytic activity">
    <reaction evidence="7 8">
        <text>2 reduced [adrenodoxin] + NADP(+) + H(+) = 2 oxidized [adrenodoxin] + NADPH</text>
        <dbReference type="Rhea" id="RHEA:42312"/>
        <dbReference type="Rhea" id="RHEA-COMP:9998"/>
        <dbReference type="Rhea" id="RHEA-COMP:9999"/>
        <dbReference type="ChEBI" id="CHEBI:15378"/>
        <dbReference type="ChEBI" id="CHEBI:33737"/>
        <dbReference type="ChEBI" id="CHEBI:33738"/>
        <dbReference type="ChEBI" id="CHEBI:57783"/>
        <dbReference type="ChEBI" id="CHEBI:58349"/>
        <dbReference type="EC" id="1.18.1.6"/>
    </reaction>
</comment>
<sequence>MKSAQIRYLSSQINRKTVSIIGSGPSGFYTAYHLLKKSPIPLDVTIWEKLPVPFGLSRYGVAPDHPEVKNCEETFTTCAEEYSIPTNKKHKLSFVGGVTVGKEVTLETLLNNQDAVVLSYGCTGDKKLNIPGEQGTKGVFSSREFVNWYNGHPDFAKDKRFTDFDWSRVSKVGIIGNGNVALDITRVLISNKIDEIWQNTDISPIALNLVKKAPVKNIKLIARRDFVHSRFTNKELRELWELERYGVRGCIDSKFFQKDMFDSFKSDRAFNRRVEMCSEYLKPFGERSKKNYKKAPPPTSGCNKFWELDYLKTPLEINQDESDVIKSLTLCNNQLKEDNSLKPLKDSNNILTYDMDLLITSLGYAGVPMPEFSKLSIRFDRDHVANKQGRVLTVAGEIFPHLYASGWIRKGSQGVIASTMQDAFEVGDRVIQDLSVSGVLSSEKSIGLSNIKHTTWADWERINKKELTRGQKEHKPRSKFLTLEELWHNVEEV</sequence>
<reference evidence="11 12" key="1">
    <citation type="journal article" date="2019" name="BMC Genomics">
        <title>Chromosome level assembly and comparative genome analysis confirm lager-brewing yeasts originated from a single hybridization.</title>
        <authorList>
            <person name="Salazar A.N."/>
            <person name="Gorter de Vries A.R."/>
            <person name="van den Broek M."/>
            <person name="Brouwers N."/>
            <person name="de la Torre Cortes P."/>
            <person name="Kuijpers N.G.A."/>
            <person name="Daran J.G."/>
            <person name="Abeel T."/>
        </authorList>
    </citation>
    <scope>NUCLEOTIDE SEQUENCE [LARGE SCALE GENOMIC DNA]</scope>
    <source>
        <strain evidence="11 12">CBS 1483</strain>
    </source>
</reference>
<dbReference type="OrthoDB" id="333024at2759"/>
<keyword evidence="6 8" id="KW-0560">Oxidoreductase</keyword>
<dbReference type="PANTHER" id="PTHR48467">
    <property type="entry name" value="GLUTAMATE SYNTHASE 1 [NADH], CHLOROPLASTIC-LIKE"/>
    <property type="match status" value="1"/>
</dbReference>
<dbReference type="GO" id="GO:0016491">
    <property type="term" value="F:oxidoreductase activity"/>
    <property type="evidence" value="ECO:0007669"/>
    <property type="project" value="UniProtKB-KW"/>
</dbReference>
<dbReference type="InterPro" id="IPR036188">
    <property type="entry name" value="FAD/NAD-bd_sf"/>
</dbReference>
<dbReference type="Proteomes" id="UP000501346">
    <property type="component" value="Chromosome SeII-SeIV"/>
</dbReference>
<organism evidence="11 12">
    <name type="scientific">Saccharomyces pastorianus</name>
    <name type="common">Lager yeast</name>
    <name type="synonym">Saccharomyces cerevisiae x Saccharomyces eubayanus</name>
    <dbReference type="NCBI Taxonomy" id="27292"/>
    <lineage>
        <taxon>Eukaryota</taxon>
        <taxon>Fungi</taxon>
        <taxon>Dikarya</taxon>
        <taxon>Ascomycota</taxon>
        <taxon>Saccharomycotina</taxon>
        <taxon>Saccharomycetes</taxon>
        <taxon>Saccharomycetales</taxon>
        <taxon>Saccharomycetaceae</taxon>
        <taxon>Saccharomyces</taxon>
    </lineage>
</organism>
<dbReference type="PRINTS" id="PR00419">
    <property type="entry name" value="ADXRDTASE"/>
</dbReference>
<feature type="binding site" evidence="9">
    <location>
        <position position="26"/>
    </location>
    <ligand>
        <name>FAD</name>
        <dbReference type="ChEBI" id="CHEBI:57692"/>
    </ligand>
</feature>
<feature type="binding site" evidence="10">
    <location>
        <begin position="223"/>
        <end position="224"/>
    </location>
    <ligand>
        <name>NADP(+)</name>
        <dbReference type="ChEBI" id="CHEBI:58349"/>
    </ligand>
</feature>
<dbReference type="PANTHER" id="PTHR48467:SF1">
    <property type="entry name" value="GLUTAMATE SYNTHASE 1 [NADH], CHLOROPLASTIC-LIKE"/>
    <property type="match status" value="1"/>
</dbReference>
<evidence type="ECO:0000256" key="6">
    <source>
        <dbReference type="ARBA" id="ARBA00023002"/>
    </source>
</evidence>
<evidence type="ECO:0000313" key="11">
    <source>
        <dbReference type="EMBL" id="QID83693.1"/>
    </source>
</evidence>